<feature type="domain" description="Xylose isomerase-like TIM barrel" evidence="1">
    <location>
        <begin position="20"/>
        <end position="261"/>
    </location>
</feature>
<dbReference type="SUPFAM" id="SSF51658">
    <property type="entry name" value="Xylose isomerase-like"/>
    <property type="match status" value="1"/>
</dbReference>
<reference evidence="2" key="1">
    <citation type="submission" date="2022-03" db="EMBL/GenBank/DDBJ databases">
        <authorList>
            <person name="Woo C.Y."/>
        </authorList>
    </citation>
    <scope>NUCLEOTIDE SEQUENCE</scope>
    <source>
        <strain evidence="2">CYS-02</strain>
    </source>
</reference>
<dbReference type="AlphaFoldDB" id="A0A9X2AMV0"/>
<name>A0A9X2AMV0_9BURK</name>
<dbReference type="PANTHER" id="PTHR12110:SF21">
    <property type="entry name" value="XYLOSE ISOMERASE-LIKE TIM BARREL DOMAIN-CONTAINING PROTEIN"/>
    <property type="match status" value="1"/>
</dbReference>
<gene>
    <name evidence="2" type="ORF">MMF98_11060</name>
</gene>
<comment type="caution">
    <text evidence="2">The sequence shown here is derived from an EMBL/GenBank/DDBJ whole genome shotgun (WGS) entry which is preliminary data.</text>
</comment>
<keyword evidence="2" id="KW-0413">Isomerase</keyword>
<evidence type="ECO:0000259" key="1">
    <source>
        <dbReference type="Pfam" id="PF01261"/>
    </source>
</evidence>
<dbReference type="Pfam" id="PF01261">
    <property type="entry name" value="AP_endonuc_2"/>
    <property type="match status" value="1"/>
</dbReference>
<dbReference type="Proteomes" id="UP001139447">
    <property type="component" value="Unassembled WGS sequence"/>
</dbReference>
<keyword evidence="3" id="KW-1185">Reference proteome</keyword>
<dbReference type="InterPro" id="IPR036237">
    <property type="entry name" value="Xyl_isomerase-like_sf"/>
</dbReference>
<dbReference type="PANTHER" id="PTHR12110">
    <property type="entry name" value="HYDROXYPYRUVATE ISOMERASE"/>
    <property type="match status" value="1"/>
</dbReference>
<dbReference type="Gene3D" id="3.20.20.150">
    <property type="entry name" value="Divalent-metal-dependent TIM barrel enzymes"/>
    <property type="match status" value="1"/>
</dbReference>
<dbReference type="InterPro" id="IPR050312">
    <property type="entry name" value="IolE/XylAMocC-like"/>
</dbReference>
<proteinExistence type="predicted"/>
<dbReference type="GO" id="GO:0016853">
    <property type="term" value="F:isomerase activity"/>
    <property type="evidence" value="ECO:0007669"/>
    <property type="project" value="UniProtKB-KW"/>
</dbReference>
<sequence>MKIALCNEVLAGLPLARQCELAAQLGYDGLEIAPFTLGDAPERLTPAEAARIRATVESAGLVVTGLHWLLVKPEGLSLTSPDAALRRRTLDVMERLTALCAELGGAVLVHGSPRQREVAPGDSHATAVARLRDGLVHIAQTAAAHGVVYCIEPLSRHETSVLNTVAEAAELVTQIDSPHLRTMIDCSAAGLGEAEPVPALIDRWLPTGLIGHIQVNDPNRRAPGQGEMKFGPILAALRRNGYGGTIAVEPFDYQPDGPGAAAFAAGYLQGLRESLA</sequence>
<dbReference type="InterPro" id="IPR013022">
    <property type="entry name" value="Xyl_isomerase-like_TIM-brl"/>
</dbReference>
<evidence type="ECO:0000313" key="3">
    <source>
        <dbReference type="Proteomes" id="UP001139447"/>
    </source>
</evidence>
<accession>A0A9X2AMV0</accession>
<organism evidence="2 3">
    <name type="scientific">Variovorax terrae</name>
    <dbReference type="NCBI Taxonomy" id="2923278"/>
    <lineage>
        <taxon>Bacteria</taxon>
        <taxon>Pseudomonadati</taxon>
        <taxon>Pseudomonadota</taxon>
        <taxon>Betaproteobacteria</taxon>
        <taxon>Burkholderiales</taxon>
        <taxon>Comamonadaceae</taxon>
        <taxon>Variovorax</taxon>
    </lineage>
</organism>
<dbReference type="EMBL" id="JALGBI010000001">
    <property type="protein sequence ID" value="MCJ0763744.1"/>
    <property type="molecule type" value="Genomic_DNA"/>
</dbReference>
<dbReference type="RefSeq" id="WP_243306321.1">
    <property type="nucleotide sequence ID" value="NZ_JALGBI010000001.1"/>
</dbReference>
<protein>
    <submittedName>
        <fullName evidence="2">Sugar phosphate isomerase/epimerase</fullName>
    </submittedName>
</protein>
<evidence type="ECO:0000313" key="2">
    <source>
        <dbReference type="EMBL" id="MCJ0763744.1"/>
    </source>
</evidence>